<dbReference type="EMBL" id="CP023564">
    <property type="protein sequence ID" value="ATG56402.1"/>
    <property type="molecule type" value="Genomic_DNA"/>
</dbReference>
<dbReference type="NCBIfam" id="TIGR00350">
    <property type="entry name" value="lytR_cpsA_psr"/>
    <property type="match status" value="1"/>
</dbReference>
<protein>
    <submittedName>
        <fullName evidence="4">Transcriptional regulator</fullName>
    </submittedName>
</protein>
<feature type="domain" description="Cell envelope-related transcriptional attenuator" evidence="3">
    <location>
        <begin position="67"/>
        <end position="221"/>
    </location>
</feature>
<dbReference type="InterPro" id="IPR050922">
    <property type="entry name" value="LytR/CpsA/Psr_CW_biosynth"/>
</dbReference>
<evidence type="ECO:0000313" key="5">
    <source>
        <dbReference type="Proteomes" id="UP000217889"/>
    </source>
</evidence>
<proteinExistence type="inferred from homology"/>
<dbReference type="PANTHER" id="PTHR33392:SF6">
    <property type="entry name" value="POLYISOPRENYL-TEICHOIC ACID--PEPTIDOGLYCAN TEICHOIC ACID TRANSFERASE TAGU"/>
    <property type="match status" value="1"/>
</dbReference>
<sequence length="384" mass="40014">MALVVAVVLGLAGTVTHLEGNIATAPLRPGETSTPRESGGALNILLLGSDTRDLAGDDFGPGDGSRRSDAMVLAHLSEDDSRIDAVQLPRDTLMDLPACADTGSGSFAGGRGMLNSVLNYGPSCSVAAVEELTGVQIDHFVELDFEGFITIVDAMDGLHVCLPEALEDTYADLDLPAGEQVVDGRDALALARTRHAVGDGSDIARLGHQQMVMSAVVQEATSSRVIARPDRLYPFLDATTSSLTVDPGLSRATDLAGLGKRVNRVDPEHITFLTMPWEPAPTDRNRVVPSASADAVFEALAVDEPVVPSDEPVDPSDEGDVGDEEQDERVGTDDEGRDERAGAGASGDITPHTERPTTSAPSSPPAPAVDGATTRTADTSLCDG</sequence>
<evidence type="ECO:0000259" key="3">
    <source>
        <dbReference type="Pfam" id="PF03816"/>
    </source>
</evidence>
<keyword evidence="5" id="KW-1185">Reference proteome</keyword>
<evidence type="ECO:0000256" key="2">
    <source>
        <dbReference type="SAM" id="MobiDB-lite"/>
    </source>
</evidence>
<dbReference type="KEGG" id="bgg:CFK41_00240"/>
<dbReference type="Gene3D" id="3.40.630.190">
    <property type="entry name" value="LCP protein"/>
    <property type="match status" value="1"/>
</dbReference>
<dbReference type="AlphaFoldDB" id="A0A291H1W9"/>
<organism evidence="4 5">
    <name type="scientific">Brachybacterium ginsengisoli</name>
    <dbReference type="NCBI Taxonomy" id="1331682"/>
    <lineage>
        <taxon>Bacteria</taxon>
        <taxon>Bacillati</taxon>
        <taxon>Actinomycetota</taxon>
        <taxon>Actinomycetes</taxon>
        <taxon>Micrococcales</taxon>
        <taxon>Dermabacteraceae</taxon>
        <taxon>Brachybacterium</taxon>
    </lineage>
</organism>
<evidence type="ECO:0000256" key="1">
    <source>
        <dbReference type="ARBA" id="ARBA00006068"/>
    </source>
</evidence>
<comment type="similarity">
    <text evidence="1">Belongs to the LytR/CpsA/Psr (LCP) family.</text>
</comment>
<dbReference type="InterPro" id="IPR004474">
    <property type="entry name" value="LytR_CpsA_psr"/>
</dbReference>
<dbReference type="Pfam" id="PF03816">
    <property type="entry name" value="LytR_cpsA_psr"/>
    <property type="match status" value="1"/>
</dbReference>
<name>A0A291H1W9_9MICO</name>
<reference evidence="4 5" key="1">
    <citation type="journal article" date="2014" name="Int. J. Syst. Evol. Microbiol.">
        <title>Brachybacterium ginsengisoli sp. nov., isolated from soil of a ginseng field.</title>
        <authorList>
            <person name="Hoang V.A."/>
            <person name="Kim Y.J."/>
            <person name="Nguyen N.L."/>
            <person name="Yang D.C."/>
        </authorList>
    </citation>
    <scope>NUCLEOTIDE SEQUENCE [LARGE SCALE GENOMIC DNA]</scope>
    <source>
        <strain evidence="4 5">DCY80</strain>
    </source>
</reference>
<dbReference type="PANTHER" id="PTHR33392">
    <property type="entry name" value="POLYISOPRENYL-TEICHOIC ACID--PEPTIDOGLYCAN TEICHOIC ACID TRANSFERASE TAGU"/>
    <property type="match status" value="1"/>
</dbReference>
<feature type="compositionally biased region" description="Polar residues" evidence="2">
    <location>
        <begin position="373"/>
        <end position="384"/>
    </location>
</feature>
<dbReference type="Proteomes" id="UP000217889">
    <property type="component" value="Chromosome"/>
</dbReference>
<gene>
    <name evidence="4" type="ORF">CFK41_00240</name>
</gene>
<feature type="region of interest" description="Disordered" evidence="2">
    <location>
        <begin position="302"/>
        <end position="384"/>
    </location>
</feature>
<evidence type="ECO:0000313" key="4">
    <source>
        <dbReference type="EMBL" id="ATG56402.1"/>
    </source>
</evidence>
<feature type="compositionally biased region" description="Acidic residues" evidence="2">
    <location>
        <begin position="311"/>
        <end position="327"/>
    </location>
</feature>
<accession>A0A291H1W9</accession>
<feature type="compositionally biased region" description="Basic and acidic residues" evidence="2">
    <location>
        <begin position="328"/>
        <end position="341"/>
    </location>
</feature>